<dbReference type="OMA" id="RAXELEL"/>
<accession>A0A9R0XFJ2</accession>
<dbReference type="Pfam" id="PF08387">
    <property type="entry name" value="FBD"/>
    <property type="match status" value="1"/>
</dbReference>
<dbReference type="SUPFAM" id="SSF52047">
    <property type="entry name" value="RNI-like"/>
    <property type="match status" value="1"/>
</dbReference>
<dbReference type="Gramene" id="TRITD5Bv1G185090.3">
    <property type="protein sequence ID" value="TRITD5Bv1G185090.3"/>
    <property type="gene ID" value="TRITD5Bv1G185090"/>
</dbReference>
<feature type="compositionally biased region" description="Low complexity" evidence="1">
    <location>
        <begin position="1"/>
        <end position="12"/>
    </location>
</feature>
<organism evidence="4 5">
    <name type="scientific">Triticum turgidum subsp. durum</name>
    <name type="common">Durum wheat</name>
    <name type="synonym">Triticum durum</name>
    <dbReference type="NCBI Taxonomy" id="4567"/>
    <lineage>
        <taxon>Eukaryota</taxon>
        <taxon>Viridiplantae</taxon>
        <taxon>Streptophyta</taxon>
        <taxon>Embryophyta</taxon>
        <taxon>Tracheophyta</taxon>
        <taxon>Spermatophyta</taxon>
        <taxon>Magnoliopsida</taxon>
        <taxon>Liliopsida</taxon>
        <taxon>Poales</taxon>
        <taxon>Poaceae</taxon>
        <taxon>BOP clade</taxon>
        <taxon>Pooideae</taxon>
        <taxon>Triticodae</taxon>
        <taxon>Triticeae</taxon>
        <taxon>Triticinae</taxon>
        <taxon>Triticum</taxon>
    </lineage>
</organism>
<dbReference type="Proteomes" id="UP000324705">
    <property type="component" value="Chromosome 5B"/>
</dbReference>
<feature type="domain" description="FBD" evidence="2">
    <location>
        <begin position="371"/>
        <end position="413"/>
    </location>
</feature>
<feature type="domain" description="F-box/LRR-repeat protein 15/At3g58940/PEG3-like LRR" evidence="3">
    <location>
        <begin position="133"/>
        <end position="353"/>
    </location>
</feature>
<evidence type="ECO:0000256" key="1">
    <source>
        <dbReference type="SAM" id="MobiDB-lite"/>
    </source>
</evidence>
<keyword evidence="5" id="KW-1185">Reference proteome</keyword>
<dbReference type="Pfam" id="PF24758">
    <property type="entry name" value="LRR_At5g56370"/>
    <property type="match status" value="1"/>
</dbReference>
<evidence type="ECO:0000259" key="2">
    <source>
        <dbReference type="Pfam" id="PF08387"/>
    </source>
</evidence>
<evidence type="ECO:0000313" key="4">
    <source>
        <dbReference type="EMBL" id="VAI35779.1"/>
    </source>
</evidence>
<dbReference type="CDD" id="cd22160">
    <property type="entry name" value="F-box_AtFBL13-like"/>
    <property type="match status" value="1"/>
</dbReference>
<dbReference type="Gene3D" id="3.80.10.10">
    <property type="entry name" value="Ribonuclease Inhibitor"/>
    <property type="match status" value="1"/>
</dbReference>
<dbReference type="InterPro" id="IPR053781">
    <property type="entry name" value="F-box_AtFBL13-like"/>
</dbReference>
<evidence type="ECO:0008006" key="6">
    <source>
        <dbReference type="Google" id="ProtNLM"/>
    </source>
</evidence>
<evidence type="ECO:0000313" key="5">
    <source>
        <dbReference type="Proteomes" id="UP000324705"/>
    </source>
</evidence>
<feature type="region of interest" description="Disordered" evidence="1">
    <location>
        <begin position="1"/>
        <end position="40"/>
    </location>
</feature>
<dbReference type="EMBL" id="LT934120">
    <property type="protein sequence ID" value="VAI35779.1"/>
    <property type="molecule type" value="Genomic_DNA"/>
</dbReference>
<sequence length="481" mass="53268">MDDAAAAAAAAASKKRRRDVPAPRDPPASREGAGGGDDASLDLISRLPDEILGTIISLLPSTKDGARTAILSSRWRHLWRSAPLNLAVDDALSSQESERIAVVSEILAAHPGPARRLCISSIFLGGHHHARFDGWFRSPALGGLEELEFYRGNSKRALPPSVLHFAPTLRVASIGRCNLSVIDAAPVLAFPRLKQLNLSGVAVSEPALLRLLAACTVLESLELMGIRGLSTARIVSPTLRSIGVSVGHYEELPEELVIEDAPCLERLISFGCNGPRTIRVITAPKLTVLGYPSCRFYELVFGLGTIIVKEMIPISLAVSVRTVKVLVLESIGPNLDVVVGFLRCFPCVEKLYIQSRLRKDMKNLGQYGTLDPIECLELNLKAIVLNTYEGKTPDVDFAKFFVLNAKVLELMKFGVYRNSCNQKWVANQHMRLQLDNRASRDARFDFERDYGNCRFYYKKHMHDMWIADPFDRSLCKFCRKV</sequence>
<dbReference type="InterPro" id="IPR032675">
    <property type="entry name" value="LRR_dom_sf"/>
</dbReference>
<protein>
    <recommendedName>
        <fullName evidence="6">F-box domain-containing protein</fullName>
    </recommendedName>
</protein>
<reference evidence="4 5" key="1">
    <citation type="submission" date="2017-09" db="EMBL/GenBank/DDBJ databases">
        <authorList>
            <consortium name="International Durum Wheat Genome Sequencing Consortium (IDWGSC)"/>
            <person name="Milanesi L."/>
        </authorList>
    </citation>
    <scope>NUCLEOTIDE SEQUENCE [LARGE SCALE GENOMIC DNA]</scope>
    <source>
        <strain evidence="5">cv. Svevo</strain>
    </source>
</reference>
<dbReference type="InterPro" id="IPR055411">
    <property type="entry name" value="LRR_FXL15/At3g58940/PEG3-like"/>
</dbReference>
<dbReference type="SUPFAM" id="SSF81383">
    <property type="entry name" value="F-box domain"/>
    <property type="match status" value="1"/>
</dbReference>
<dbReference type="PANTHER" id="PTHR32141:SF184">
    <property type="entry name" value="F-BOX DOMAIN-CONTAINING PROTEIN"/>
    <property type="match status" value="1"/>
</dbReference>
<dbReference type="InterPro" id="IPR006566">
    <property type="entry name" value="FBD"/>
</dbReference>
<dbReference type="InterPro" id="IPR036047">
    <property type="entry name" value="F-box-like_dom_sf"/>
</dbReference>
<proteinExistence type="predicted"/>
<name>A0A9R0XFJ2_TRITD</name>
<dbReference type="AlphaFoldDB" id="A0A9R0XFJ2"/>
<evidence type="ECO:0000259" key="3">
    <source>
        <dbReference type="Pfam" id="PF24758"/>
    </source>
</evidence>
<gene>
    <name evidence="4" type="ORF">TRITD_5Bv1G185090</name>
</gene>
<dbReference type="InterPro" id="IPR055302">
    <property type="entry name" value="F-box_dom-containing"/>
</dbReference>
<dbReference type="PANTHER" id="PTHR32141">
    <property type="match status" value="1"/>
</dbReference>